<accession>A0A918HXE8</accession>
<keyword evidence="3" id="KW-1185">Reference proteome</keyword>
<feature type="compositionally biased region" description="Basic and acidic residues" evidence="1">
    <location>
        <begin position="167"/>
        <end position="181"/>
    </location>
</feature>
<gene>
    <name evidence="2" type="ORF">GCM10010274_22320</name>
</gene>
<evidence type="ECO:0000256" key="1">
    <source>
        <dbReference type="SAM" id="MobiDB-lite"/>
    </source>
</evidence>
<comment type="caution">
    <text evidence="2">The sequence shown here is derived from an EMBL/GenBank/DDBJ whole genome shotgun (WGS) entry which is preliminary data.</text>
</comment>
<proteinExistence type="predicted"/>
<evidence type="ECO:0000313" key="3">
    <source>
        <dbReference type="Proteomes" id="UP000636661"/>
    </source>
</evidence>
<dbReference type="Proteomes" id="UP000636661">
    <property type="component" value="Unassembled WGS sequence"/>
</dbReference>
<dbReference type="EMBL" id="BMTP01000005">
    <property type="protein sequence ID" value="GGU34775.1"/>
    <property type="molecule type" value="Genomic_DNA"/>
</dbReference>
<name>A0A918HXE8_9ACTN</name>
<dbReference type="RefSeq" id="WP_189550635.1">
    <property type="nucleotide sequence ID" value="NZ_BMTP01000005.1"/>
</dbReference>
<protein>
    <submittedName>
        <fullName evidence="2">Uncharacterized protein</fullName>
    </submittedName>
</protein>
<organism evidence="2 3">
    <name type="scientific">Streptomyces lavendofoliae</name>
    <dbReference type="NCBI Taxonomy" id="67314"/>
    <lineage>
        <taxon>Bacteria</taxon>
        <taxon>Bacillati</taxon>
        <taxon>Actinomycetota</taxon>
        <taxon>Actinomycetes</taxon>
        <taxon>Kitasatosporales</taxon>
        <taxon>Streptomycetaceae</taxon>
        <taxon>Streptomyces</taxon>
    </lineage>
</organism>
<sequence length="208" mass="23233">MATNDEKVLHYWTKDEADKVKHKLNGLSATVEGLKIAVGVVGLGFTPFKFDASVLKGDEKGIVFLGRQLVTFPWAKDKDEREDRKLVRLVDRAERAGDRAVRARRDAEVLKSQVAGRLSGQNGARIGDNTAVRTAQRQAEVAAEEAEKALKKARRHYVDTLKAAQKSRHEEKDAEKSKETAIKTLHSVRSNLGTTREHLRRLQEELAG</sequence>
<dbReference type="AlphaFoldDB" id="A0A918HXE8"/>
<reference evidence="2" key="2">
    <citation type="submission" date="2020-09" db="EMBL/GenBank/DDBJ databases">
        <authorList>
            <person name="Sun Q."/>
            <person name="Ohkuma M."/>
        </authorList>
    </citation>
    <scope>NUCLEOTIDE SEQUENCE</scope>
    <source>
        <strain evidence="2">JCM 4391</strain>
    </source>
</reference>
<evidence type="ECO:0000313" key="2">
    <source>
        <dbReference type="EMBL" id="GGU34775.1"/>
    </source>
</evidence>
<reference evidence="2" key="1">
    <citation type="journal article" date="2014" name="Int. J. Syst. Evol. Microbiol.">
        <title>Complete genome sequence of Corynebacterium casei LMG S-19264T (=DSM 44701T), isolated from a smear-ripened cheese.</title>
        <authorList>
            <consortium name="US DOE Joint Genome Institute (JGI-PGF)"/>
            <person name="Walter F."/>
            <person name="Albersmeier A."/>
            <person name="Kalinowski J."/>
            <person name="Ruckert C."/>
        </authorList>
    </citation>
    <scope>NUCLEOTIDE SEQUENCE</scope>
    <source>
        <strain evidence="2">JCM 4391</strain>
    </source>
</reference>
<feature type="region of interest" description="Disordered" evidence="1">
    <location>
        <begin position="160"/>
        <end position="197"/>
    </location>
</feature>